<evidence type="ECO:0000256" key="2">
    <source>
        <dbReference type="ARBA" id="ARBA00022771"/>
    </source>
</evidence>
<dbReference type="AlphaFoldDB" id="A0A5D2JFZ3"/>
<evidence type="ECO:0000313" key="6">
    <source>
        <dbReference type="EMBL" id="TYH53362.1"/>
    </source>
</evidence>
<evidence type="ECO:0000256" key="4">
    <source>
        <dbReference type="PROSITE-ProRule" id="PRU00175"/>
    </source>
</evidence>
<reference evidence="6 7" key="1">
    <citation type="submission" date="2019-07" db="EMBL/GenBank/DDBJ databases">
        <title>WGS assembly of Gossypium tomentosum.</title>
        <authorList>
            <person name="Chen Z.J."/>
            <person name="Sreedasyam A."/>
            <person name="Ando A."/>
            <person name="Song Q."/>
            <person name="De L."/>
            <person name="Hulse-Kemp A."/>
            <person name="Ding M."/>
            <person name="Ye W."/>
            <person name="Kirkbride R."/>
            <person name="Jenkins J."/>
            <person name="Plott C."/>
            <person name="Lovell J."/>
            <person name="Lin Y.-M."/>
            <person name="Vaughn R."/>
            <person name="Liu B."/>
            <person name="Li W."/>
            <person name="Simpson S."/>
            <person name="Scheffler B."/>
            <person name="Saski C."/>
            <person name="Grover C."/>
            <person name="Hu G."/>
            <person name="Conover J."/>
            <person name="Carlson J."/>
            <person name="Shu S."/>
            <person name="Boston L."/>
            <person name="Williams M."/>
            <person name="Peterson D."/>
            <person name="Mcgee K."/>
            <person name="Jones D."/>
            <person name="Wendel J."/>
            <person name="Stelly D."/>
            <person name="Grimwood J."/>
            <person name="Schmutz J."/>
        </authorList>
    </citation>
    <scope>NUCLEOTIDE SEQUENCE [LARGE SCALE GENOMIC DNA]</scope>
    <source>
        <strain evidence="6">7179.01</strain>
    </source>
</reference>
<keyword evidence="3" id="KW-0862">Zinc</keyword>
<dbReference type="InterPro" id="IPR013083">
    <property type="entry name" value="Znf_RING/FYVE/PHD"/>
</dbReference>
<keyword evidence="2 4" id="KW-0863">Zinc-finger</keyword>
<name>A0A5D2JFZ3_GOSTO</name>
<dbReference type="PANTHER" id="PTHR42647">
    <property type="entry name" value="SBP (S-RIBONUCLEASE BINDING PROTEIN) FAMILY PROTEIN"/>
    <property type="match status" value="1"/>
</dbReference>
<organism evidence="6 7">
    <name type="scientific">Gossypium tomentosum</name>
    <name type="common">Hawaiian cotton</name>
    <name type="synonym">Gossypium sandvicense</name>
    <dbReference type="NCBI Taxonomy" id="34277"/>
    <lineage>
        <taxon>Eukaryota</taxon>
        <taxon>Viridiplantae</taxon>
        <taxon>Streptophyta</taxon>
        <taxon>Embryophyta</taxon>
        <taxon>Tracheophyta</taxon>
        <taxon>Spermatophyta</taxon>
        <taxon>Magnoliopsida</taxon>
        <taxon>eudicotyledons</taxon>
        <taxon>Gunneridae</taxon>
        <taxon>Pentapetalae</taxon>
        <taxon>rosids</taxon>
        <taxon>malvids</taxon>
        <taxon>Malvales</taxon>
        <taxon>Malvaceae</taxon>
        <taxon>Malvoideae</taxon>
        <taxon>Gossypium</taxon>
    </lineage>
</organism>
<sequence>MAIESQHTNQNLPPQLIINRYFMKTNEGMYKDNLMDSCVPLQQASFAKLFDPILASNSIADMGMRRRPKDSFINNAFGSSMYHIQLPQLDGFIAQHSLYLLKFGFDLWLFTCSYNAKLIILKYTCKFFQQVSMKKKQRGVRFEVEEQRENQWRTLITLIQERVLKQLKAKDEEIQRMGKINWVLQQRVKCLCVESQRWRDLARTNEAAANSLRTDLERVLAHAGEERLRGMSAAADDGGESSCCGSSEEGWREVVVPPSGAAVMRKCKKCGEGEASVVLLPCRHLCVCRMCGSAMVGTCPVCHFITNASVHVNLS</sequence>
<keyword evidence="1" id="KW-0479">Metal-binding</keyword>
<dbReference type="InterPro" id="IPR001841">
    <property type="entry name" value="Znf_RING"/>
</dbReference>
<keyword evidence="7" id="KW-1185">Reference proteome</keyword>
<accession>A0A5D2JFZ3</accession>
<proteinExistence type="predicted"/>
<protein>
    <recommendedName>
        <fullName evidence="5">RING-type domain-containing protein</fullName>
    </recommendedName>
</protein>
<evidence type="ECO:0000256" key="1">
    <source>
        <dbReference type="ARBA" id="ARBA00022723"/>
    </source>
</evidence>
<evidence type="ECO:0000259" key="5">
    <source>
        <dbReference type="PROSITE" id="PS50089"/>
    </source>
</evidence>
<feature type="domain" description="RING-type" evidence="5">
    <location>
        <begin position="267"/>
        <end position="303"/>
    </location>
</feature>
<evidence type="ECO:0000313" key="7">
    <source>
        <dbReference type="Proteomes" id="UP000322667"/>
    </source>
</evidence>
<dbReference type="GO" id="GO:0008270">
    <property type="term" value="F:zinc ion binding"/>
    <property type="evidence" value="ECO:0007669"/>
    <property type="project" value="UniProtKB-KW"/>
</dbReference>
<dbReference type="PANTHER" id="PTHR42647:SF55">
    <property type="entry name" value="BOI-RELATED E3 UBIQUITIN-PROTEIN LIGASE 1"/>
    <property type="match status" value="1"/>
</dbReference>
<evidence type="ECO:0000256" key="3">
    <source>
        <dbReference type="ARBA" id="ARBA00022833"/>
    </source>
</evidence>
<dbReference type="CDD" id="cd16649">
    <property type="entry name" value="mRING-HC-C3HC5_CGRF1-like"/>
    <property type="match status" value="1"/>
</dbReference>
<gene>
    <name evidence="6" type="ORF">ES332_D09G095500v1</name>
</gene>
<dbReference type="GO" id="GO:0043067">
    <property type="term" value="P:regulation of programmed cell death"/>
    <property type="evidence" value="ECO:0007669"/>
    <property type="project" value="TreeGrafter"/>
</dbReference>
<dbReference type="PROSITE" id="PS50089">
    <property type="entry name" value="ZF_RING_2"/>
    <property type="match status" value="1"/>
</dbReference>
<dbReference type="EMBL" id="CM017631">
    <property type="protein sequence ID" value="TYH53362.1"/>
    <property type="molecule type" value="Genomic_DNA"/>
</dbReference>
<dbReference type="GO" id="GO:0004842">
    <property type="term" value="F:ubiquitin-protein transferase activity"/>
    <property type="evidence" value="ECO:0007669"/>
    <property type="project" value="TreeGrafter"/>
</dbReference>
<dbReference type="Pfam" id="PF13920">
    <property type="entry name" value="zf-C3HC4_3"/>
    <property type="match status" value="1"/>
</dbReference>
<dbReference type="Proteomes" id="UP000322667">
    <property type="component" value="Chromosome D09"/>
</dbReference>
<dbReference type="Gene3D" id="3.30.40.10">
    <property type="entry name" value="Zinc/RING finger domain, C3HC4 (zinc finger)"/>
    <property type="match status" value="1"/>
</dbReference>